<dbReference type="InterPro" id="IPR008506">
    <property type="entry name" value="SND2/TMEM208"/>
</dbReference>
<accession>A0A8H5KU84</accession>
<dbReference type="GO" id="GO:0005773">
    <property type="term" value="C:vacuole"/>
    <property type="evidence" value="ECO:0007669"/>
    <property type="project" value="GOC"/>
</dbReference>
<evidence type="ECO:0000256" key="1">
    <source>
        <dbReference type="ARBA" id="ARBA00004477"/>
    </source>
</evidence>
<feature type="transmembrane region" description="Helical" evidence="8">
    <location>
        <begin position="43"/>
        <end position="60"/>
    </location>
</feature>
<evidence type="ECO:0000313" key="9">
    <source>
        <dbReference type="EMBL" id="KAF5578741.1"/>
    </source>
</evidence>
<comment type="caution">
    <text evidence="9">The sequence shown here is derived from an EMBL/GenBank/DDBJ whole genome shotgun (WGS) entry which is preliminary data.</text>
</comment>
<dbReference type="GO" id="GO:0006624">
    <property type="term" value="P:vacuolar protein processing"/>
    <property type="evidence" value="ECO:0007669"/>
    <property type="project" value="TreeGrafter"/>
</dbReference>
<evidence type="ECO:0000256" key="2">
    <source>
        <dbReference type="ARBA" id="ARBA00009950"/>
    </source>
</evidence>
<dbReference type="EMBL" id="JAAOAR010000543">
    <property type="protein sequence ID" value="KAF5578741.1"/>
    <property type="molecule type" value="Genomic_DNA"/>
</dbReference>
<proteinExistence type="inferred from homology"/>
<keyword evidence="10" id="KW-1185">Reference proteome</keyword>
<dbReference type="Pfam" id="PF05620">
    <property type="entry name" value="TMEM208_SND2"/>
    <property type="match status" value="1"/>
</dbReference>
<feature type="transmembrane region" description="Helical" evidence="8">
    <location>
        <begin position="20"/>
        <end position="37"/>
    </location>
</feature>
<evidence type="ECO:0000256" key="6">
    <source>
        <dbReference type="ARBA" id="ARBA00023136"/>
    </source>
</evidence>
<name>A0A8H5KU84_9HYPO</name>
<evidence type="ECO:0000256" key="7">
    <source>
        <dbReference type="SAM" id="MobiDB-lite"/>
    </source>
</evidence>
<evidence type="ECO:0000313" key="10">
    <source>
        <dbReference type="Proteomes" id="UP000544095"/>
    </source>
</evidence>
<gene>
    <name evidence="9" type="ORF">FPANT_9870</name>
</gene>
<evidence type="ECO:0000256" key="4">
    <source>
        <dbReference type="ARBA" id="ARBA00022824"/>
    </source>
</evidence>
<dbReference type="GO" id="GO:0005789">
    <property type="term" value="C:endoplasmic reticulum membrane"/>
    <property type="evidence" value="ECO:0007669"/>
    <property type="project" value="UniProtKB-SubCell"/>
</dbReference>
<feature type="transmembrane region" description="Helical" evidence="8">
    <location>
        <begin position="114"/>
        <end position="133"/>
    </location>
</feature>
<evidence type="ECO:0000256" key="3">
    <source>
        <dbReference type="ARBA" id="ARBA00022692"/>
    </source>
</evidence>
<keyword evidence="4" id="KW-0256">Endoplasmic reticulum</keyword>
<sequence>MAQKAKKDRAKSNAAALNNLHIGSLIVNALFLLSHFLFRARSIWLYVLLSAPALICEYILEASGRPKYDPTTRALRTAGEDLSSPGLTEYMFDVIWVTWAAVIFVIIFGNKAWFLWLILPAYGVYLGSGLLGMGKQKMAEFQGAGDGAGAGAGAGAAPQGNRRARRAA</sequence>
<reference evidence="9 10" key="1">
    <citation type="submission" date="2020-05" db="EMBL/GenBank/DDBJ databases">
        <title>Identification and distribution of gene clusters putatively required for synthesis of sphingolipid metabolism inhibitors in phylogenetically diverse species of the filamentous fungus Fusarium.</title>
        <authorList>
            <person name="Kim H.-S."/>
            <person name="Busman M."/>
            <person name="Brown D.W."/>
            <person name="Divon H."/>
            <person name="Uhlig S."/>
            <person name="Proctor R.H."/>
        </authorList>
    </citation>
    <scope>NUCLEOTIDE SEQUENCE [LARGE SCALE GENOMIC DNA]</scope>
    <source>
        <strain evidence="9 10">NRRL 25211</strain>
    </source>
</reference>
<evidence type="ECO:0000256" key="8">
    <source>
        <dbReference type="SAM" id="Phobius"/>
    </source>
</evidence>
<dbReference type="PANTHER" id="PTHR13505">
    <property type="entry name" value="TRANSMEMBRANE PROTEIN 208"/>
    <property type="match status" value="1"/>
</dbReference>
<dbReference type="Proteomes" id="UP000544095">
    <property type="component" value="Unassembled WGS sequence"/>
</dbReference>
<protein>
    <submittedName>
        <fullName evidence="9">DUF788 domain-containing protein</fullName>
    </submittedName>
</protein>
<dbReference type="PANTHER" id="PTHR13505:SF7">
    <property type="entry name" value="TRANSMEMBRANE PROTEIN 208"/>
    <property type="match status" value="1"/>
</dbReference>
<comment type="subcellular location">
    <subcellularLocation>
        <location evidence="1">Endoplasmic reticulum membrane</location>
        <topology evidence="1">Multi-pass membrane protein</topology>
    </subcellularLocation>
</comment>
<keyword evidence="3 8" id="KW-0812">Transmembrane</keyword>
<evidence type="ECO:0000256" key="5">
    <source>
        <dbReference type="ARBA" id="ARBA00022989"/>
    </source>
</evidence>
<dbReference type="AlphaFoldDB" id="A0A8H5KU84"/>
<feature type="transmembrane region" description="Helical" evidence="8">
    <location>
        <begin position="90"/>
        <end position="108"/>
    </location>
</feature>
<keyword evidence="5 8" id="KW-1133">Transmembrane helix</keyword>
<feature type="region of interest" description="Disordered" evidence="7">
    <location>
        <begin position="146"/>
        <end position="168"/>
    </location>
</feature>
<organism evidence="9 10">
    <name type="scientific">Fusarium pseudoanthophilum</name>
    <dbReference type="NCBI Taxonomy" id="48495"/>
    <lineage>
        <taxon>Eukaryota</taxon>
        <taxon>Fungi</taxon>
        <taxon>Dikarya</taxon>
        <taxon>Ascomycota</taxon>
        <taxon>Pezizomycotina</taxon>
        <taxon>Sordariomycetes</taxon>
        <taxon>Hypocreomycetidae</taxon>
        <taxon>Hypocreales</taxon>
        <taxon>Nectriaceae</taxon>
        <taxon>Fusarium</taxon>
        <taxon>Fusarium fujikuroi species complex</taxon>
    </lineage>
</organism>
<comment type="similarity">
    <text evidence="2">Belongs to the TMEM208 family.</text>
</comment>
<keyword evidence="6 8" id="KW-0472">Membrane</keyword>